<sequence length="171" mass="19225">SGKEEFTGIKKVLEEDITGDGKKEYILAVQLEGGTPPAKFTYGVVLICGRKNNDLGVQYQIISGNHSPDFELVDVNKDGIKDVIARGLNFPRWSHLKIVSWQDGEYALLWDKGGDDNIISQILEINDNGNARIKVGVPSYHYSTGAAYWYNKEKWETWVWDGESFVLGEPE</sequence>
<comment type="caution">
    <text evidence="1">The sequence shown here is derived from an EMBL/GenBank/DDBJ whole genome shotgun (WGS) entry which is preliminary data.</text>
</comment>
<gene>
    <name evidence="1" type="ORF">S03H2_59579</name>
</gene>
<evidence type="ECO:0000313" key="1">
    <source>
        <dbReference type="EMBL" id="GAH83337.1"/>
    </source>
</evidence>
<name>X1INP9_9ZZZZ</name>
<dbReference type="AlphaFoldDB" id="X1INP9"/>
<proteinExistence type="predicted"/>
<dbReference type="InterPro" id="IPR028994">
    <property type="entry name" value="Integrin_alpha_N"/>
</dbReference>
<dbReference type="SUPFAM" id="SSF69318">
    <property type="entry name" value="Integrin alpha N-terminal domain"/>
    <property type="match status" value="1"/>
</dbReference>
<reference evidence="1" key="1">
    <citation type="journal article" date="2014" name="Front. Microbiol.">
        <title>High frequency of phylogenetically diverse reductive dehalogenase-homologous genes in deep subseafloor sedimentary metagenomes.</title>
        <authorList>
            <person name="Kawai M."/>
            <person name="Futagami T."/>
            <person name="Toyoda A."/>
            <person name="Takaki Y."/>
            <person name="Nishi S."/>
            <person name="Hori S."/>
            <person name="Arai W."/>
            <person name="Tsubouchi T."/>
            <person name="Morono Y."/>
            <person name="Uchiyama I."/>
            <person name="Ito T."/>
            <person name="Fujiyama A."/>
            <person name="Inagaki F."/>
            <person name="Takami H."/>
        </authorList>
    </citation>
    <scope>NUCLEOTIDE SEQUENCE</scope>
    <source>
        <strain evidence="1">Expedition CK06-06</strain>
    </source>
</reference>
<feature type="non-terminal residue" evidence="1">
    <location>
        <position position="1"/>
    </location>
</feature>
<dbReference type="EMBL" id="BARU01038317">
    <property type="protein sequence ID" value="GAH83337.1"/>
    <property type="molecule type" value="Genomic_DNA"/>
</dbReference>
<accession>X1INP9</accession>
<protein>
    <submittedName>
        <fullName evidence="1">Uncharacterized protein</fullName>
    </submittedName>
</protein>
<organism evidence="1">
    <name type="scientific">marine sediment metagenome</name>
    <dbReference type="NCBI Taxonomy" id="412755"/>
    <lineage>
        <taxon>unclassified sequences</taxon>
        <taxon>metagenomes</taxon>
        <taxon>ecological metagenomes</taxon>
    </lineage>
</organism>